<name>A0ABR1RPF9_9PEZI</name>
<organism evidence="2 3">
    <name type="scientific">Apiospora rasikravindrae</name>
    <dbReference type="NCBI Taxonomy" id="990691"/>
    <lineage>
        <taxon>Eukaryota</taxon>
        <taxon>Fungi</taxon>
        <taxon>Dikarya</taxon>
        <taxon>Ascomycota</taxon>
        <taxon>Pezizomycotina</taxon>
        <taxon>Sordariomycetes</taxon>
        <taxon>Xylariomycetidae</taxon>
        <taxon>Amphisphaeriales</taxon>
        <taxon>Apiosporaceae</taxon>
        <taxon>Apiospora</taxon>
    </lineage>
</organism>
<feature type="region of interest" description="Disordered" evidence="1">
    <location>
        <begin position="127"/>
        <end position="146"/>
    </location>
</feature>
<evidence type="ECO:0000256" key="1">
    <source>
        <dbReference type="SAM" id="MobiDB-lite"/>
    </source>
</evidence>
<accession>A0ABR1RPF9</accession>
<feature type="compositionally biased region" description="Basic and acidic residues" evidence="1">
    <location>
        <begin position="68"/>
        <end position="93"/>
    </location>
</feature>
<reference evidence="2 3" key="1">
    <citation type="submission" date="2023-01" db="EMBL/GenBank/DDBJ databases">
        <title>Analysis of 21 Apiospora genomes using comparative genomics revels a genus with tremendous synthesis potential of carbohydrate active enzymes and secondary metabolites.</title>
        <authorList>
            <person name="Sorensen T."/>
        </authorList>
    </citation>
    <scope>NUCLEOTIDE SEQUENCE [LARGE SCALE GENOMIC DNA]</scope>
    <source>
        <strain evidence="2 3">CBS 33761</strain>
    </source>
</reference>
<dbReference type="EMBL" id="JAQQWK010000014">
    <property type="protein sequence ID" value="KAK8016843.1"/>
    <property type="molecule type" value="Genomic_DNA"/>
</dbReference>
<gene>
    <name evidence="2" type="ORF">PG993_015032</name>
</gene>
<comment type="caution">
    <text evidence="2">The sequence shown here is derived from an EMBL/GenBank/DDBJ whole genome shotgun (WGS) entry which is preliminary data.</text>
</comment>
<feature type="region of interest" description="Disordered" evidence="1">
    <location>
        <begin position="68"/>
        <end position="109"/>
    </location>
</feature>
<feature type="compositionally biased region" description="Acidic residues" evidence="1">
    <location>
        <begin position="94"/>
        <end position="106"/>
    </location>
</feature>
<dbReference type="Proteomes" id="UP001444661">
    <property type="component" value="Unassembled WGS sequence"/>
</dbReference>
<keyword evidence="3" id="KW-1185">Reference proteome</keyword>
<proteinExistence type="predicted"/>
<evidence type="ECO:0000313" key="3">
    <source>
        <dbReference type="Proteomes" id="UP001444661"/>
    </source>
</evidence>
<protein>
    <submittedName>
        <fullName evidence="2">Uncharacterized protein</fullName>
    </submittedName>
</protein>
<sequence>MVGFRKQRRDLLEYGSDDNGGQVRLRTLDIIETENGVSAARVCHLQSLDYGVVGGGIGQDPRCVQEEQRVDEDGNGGDHDAWEWPLSRESREGQDEEQAEPDETEDGLLGFCDVHGYARGVGYAVASDQADGEDGEERVKAASQHA</sequence>
<evidence type="ECO:0000313" key="2">
    <source>
        <dbReference type="EMBL" id="KAK8016843.1"/>
    </source>
</evidence>